<organism evidence="1 2">
    <name type="scientific">Penicillium thymicola</name>
    <dbReference type="NCBI Taxonomy" id="293382"/>
    <lineage>
        <taxon>Eukaryota</taxon>
        <taxon>Fungi</taxon>
        <taxon>Dikarya</taxon>
        <taxon>Ascomycota</taxon>
        <taxon>Pezizomycotina</taxon>
        <taxon>Eurotiomycetes</taxon>
        <taxon>Eurotiomycetidae</taxon>
        <taxon>Eurotiales</taxon>
        <taxon>Aspergillaceae</taxon>
        <taxon>Penicillium</taxon>
    </lineage>
</organism>
<sequence length="101" mass="11227">MSPPPNNRNGVRQSSQVLDYARHHSLPGGIYAHLQTQSSGSLVSPFLQVYGRLSMPPDTGIYNIQMLQEGGSEIGGEVVTNERVMCRMAYLVARTRRYPSF</sequence>
<protein>
    <submittedName>
        <fullName evidence="1">Uncharacterized protein</fullName>
    </submittedName>
</protein>
<comment type="caution">
    <text evidence="1">The sequence shown here is derived from an EMBL/GenBank/DDBJ whole genome shotgun (WGS) entry which is preliminary data.</text>
</comment>
<reference evidence="1" key="1">
    <citation type="submission" date="2015-06" db="EMBL/GenBank/DDBJ databases">
        <authorList>
            <person name="Nguyen H."/>
        </authorList>
    </citation>
    <scope>NUCLEOTIDE SEQUENCE</scope>
    <source>
        <strain evidence="1">DAOM 180753</strain>
    </source>
</reference>
<dbReference type="EMBL" id="LACB01000223">
    <property type="protein sequence ID" value="KAJ9486164.1"/>
    <property type="molecule type" value="Genomic_DNA"/>
</dbReference>
<reference evidence="1" key="2">
    <citation type="journal article" date="2016" name="Fungal Biol.">
        <title>Ochratoxin A production by Penicillium thymicola.</title>
        <authorList>
            <person name="Nguyen H.D.T."/>
            <person name="McMullin D.R."/>
            <person name="Ponomareva E."/>
            <person name="Riley R."/>
            <person name="Pomraning K.R."/>
            <person name="Baker S.E."/>
            <person name="Seifert K.A."/>
        </authorList>
    </citation>
    <scope>NUCLEOTIDE SEQUENCE</scope>
    <source>
        <strain evidence="1">DAOM 180753</strain>
    </source>
</reference>
<evidence type="ECO:0000313" key="1">
    <source>
        <dbReference type="EMBL" id="KAJ9486164.1"/>
    </source>
</evidence>
<name>A0AAI9X7A5_PENTH</name>
<accession>A0AAI9X7A5</accession>
<gene>
    <name evidence="1" type="ORF">VN97_g7175</name>
</gene>
<proteinExistence type="predicted"/>
<keyword evidence="2" id="KW-1185">Reference proteome</keyword>
<evidence type="ECO:0000313" key="2">
    <source>
        <dbReference type="Proteomes" id="UP001227192"/>
    </source>
</evidence>
<dbReference type="Proteomes" id="UP001227192">
    <property type="component" value="Unassembled WGS sequence"/>
</dbReference>
<dbReference type="AlphaFoldDB" id="A0AAI9X7A5"/>